<evidence type="ECO:0000313" key="11">
    <source>
        <dbReference type="RefSeq" id="XP_034237767.1"/>
    </source>
</evidence>
<feature type="domain" description="SET" evidence="5">
    <location>
        <begin position="56"/>
        <end position="316"/>
    </location>
</feature>
<evidence type="ECO:0000313" key="10">
    <source>
        <dbReference type="RefSeq" id="XP_034237766.1"/>
    </source>
</evidence>
<dbReference type="PROSITE" id="PS50280">
    <property type="entry name" value="SET"/>
    <property type="match status" value="1"/>
</dbReference>
<dbReference type="SUPFAM" id="SSF82199">
    <property type="entry name" value="SET domain"/>
    <property type="match status" value="1"/>
</dbReference>
<evidence type="ECO:0000313" key="7">
    <source>
        <dbReference type="Proteomes" id="UP000515158"/>
    </source>
</evidence>
<dbReference type="PANTHER" id="PTHR46455">
    <property type="entry name" value="SET AND MYND DOMAIN CONTAINING, ARTHROPOD-SPECIFIC, MEMBER 4, ISOFORM A"/>
    <property type="match status" value="1"/>
</dbReference>
<keyword evidence="3" id="KW-0862">Zinc</keyword>
<dbReference type="PROSITE" id="PS50865">
    <property type="entry name" value="ZF_MYND_2"/>
    <property type="match status" value="1"/>
</dbReference>
<sequence length="556" mass="62128">MSDQPAKPKSVSYNAARGPCTVCAEPGLPCSRCRVDYYCGKAHQKADYHRHRKGCGVLEMRSSPELKRHLVATRDIPAGTVIMRELPLVCFPRPYLLPGQMLCVVCCRQLAGSISAWRQCGACGWPVCGVSCAQADVHRAECQAFQRSGFKVSKGDLRRVDADWMNALSTLRTCLAADTLPQLRDLQDHLNSDDALKSCPADQMGMLMAMTFGRNRVFDKTVAWLQQKAGITWIPADKLRRAVAANQINGFCDDTTGGGRAVGGLARGALYSGLCILEHSCASNTYMLLEVDETGQRLVMVSRDVKKGEHLSVDYQDCPFRSMSERRRDCCTRGFLCRCVLCEDPTELGLYLSSPCCKRCSKREKMTYIDGKCGGCGEETAVTMAEPNAEFRRLQAQDNPRRWERFVEQFLWPKGPLHPTHCMVLHAKMQVVEALERSQLGYQILLTTDDEAVRWESLCGDVLRALEVIRPGANAYTQSVLLATYHVKGLQMKKSLAGPRSRTHNMDMARDSVKIILQLEKMMIAGRAKEVLEELKSDWKDVFAMPKERFDAFIAG</sequence>
<organism evidence="8">
    <name type="scientific">Thrips palmi</name>
    <name type="common">Melon thrips</name>
    <dbReference type="NCBI Taxonomy" id="161013"/>
    <lineage>
        <taxon>Eukaryota</taxon>
        <taxon>Metazoa</taxon>
        <taxon>Ecdysozoa</taxon>
        <taxon>Arthropoda</taxon>
        <taxon>Hexapoda</taxon>
        <taxon>Insecta</taxon>
        <taxon>Pterygota</taxon>
        <taxon>Neoptera</taxon>
        <taxon>Paraneoptera</taxon>
        <taxon>Thysanoptera</taxon>
        <taxon>Terebrantia</taxon>
        <taxon>Thripoidea</taxon>
        <taxon>Thripidae</taxon>
        <taxon>Thrips</taxon>
    </lineage>
</organism>
<evidence type="ECO:0000259" key="6">
    <source>
        <dbReference type="PROSITE" id="PS50865"/>
    </source>
</evidence>
<dbReference type="InterPro" id="IPR053010">
    <property type="entry name" value="SET_SmydA-8"/>
</dbReference>
<evidence type="ECO:0000256" key="4">
    <source>
        <dbReference type="PROSITE-ProRule" id="PRU00134"/>
    </source>
</evidence>
<name>A0A6P8ZKV5_THRPL</name>
<evidence type="ECO:0000259" key="5">
    <source>
        <dbReference type="PROSITE" id="PS50280"/>
    </source>
</evidence>
<evidence type="ECO:0000313" key="9">
    <source>
        <dbReference type="RefSeq" id="XP_034237765.1"/>
    </source>
</evidence>
<dbReference type="Pfam" id="PF01753">
    <property type="entry name" value="zf-MYND"/>
    <property type="match status" value="1"/>
</dbReference>
<dbReference type="OrthoDB" id="265717at2759"/>
<proteinExistence type="predicted"/>
<keyword evidence="2 4" id="KW-0863">Zinc-finger</keyword>
<dbReference type="GeneID" id="117643160"/>
<dbReference type="RefSeq" id="XP_034237767.1">
    <property type="nucleotide sequence ID" value="XM_034381876.1"/>
</dbReference>
<dbReference type="Pfam" id="PF00856">
    <property type="entry name" value="SET"/>
    <property type="match status" value="1"/>
</dbReference>
<evidence type="ECO:0000313" key="8">
    <source>
        <dbReference type="RefSeq" id="XP_034237764.1"/>
    </source>
</evidence>
<evidence type="ECO:0000256" key="2">
    <source>
        <dbReference type="ARBA" id="ARBA00022771"/>
    </source>
</evidence>
<dbReference type="GO" id="GO:0008276">
    <property type="term" value="F:protein methyltransferase activity"/>
    <property type="evidence" value="ECO:0007669"/>
    <property type="project" value="UniProtKB-ARBA"/>
</dbReference>
<dbReference type="GO" id="GO:0008757">
    <property type="term" value="F:S-adenosylmethionine-dependent methyltransferase activity"/>
    <property type="evidence" value="ECO:0007669"/>
    <property type="project" value="UniProtKB-ARBA"/>
</dbReference>
<keyword evidence="7" id="KW-1185">Reference proteome</keyword>
<dbReference type="Proteomes" id="UP000515158">
    <property type="component" value="Unplaced"/>
</dbReference>
<dbReference type="RefSeq" id="XP_034237765.1">
    <property type="nucleotide sequence ID" value="XM_034381874.1"/>
</dbReference>
<evidence type="ECO:0000313" key="12">
    <source>
        <dbReference type="RefSeq" id="XP_034237769.1"/>
    </source>
</evidence>
<dbReference type="Gene3D" id="6.10.140.2220">
    <property type="match status" value="2"/>
</dbReference>
<dbReference type="Gene3D" id="1.10.220.160">
    <property type="match status" value="1"/>
</dbReference>
<evidence type="ECO:0000256" key="3">
    <source>
        <dbReference type="ARBA" id="ARBA00022833"/>
    </source>
</evidence>
<gene>
    <name evidence="8 9 10 11 12" type="primary">LOC117643160</name>
</gene>
<dbReference type="InterPro" id="IPR046341">
    <property type="entry name" value="SET_dom_sf"/>
</dbReference>
<dbReference type="GO" id="GO:0008170">
    <property type="term" value="F:N-methyltransferase activity"/>
    <property type="evidence" value="ECO:0007669"/>
    <property type="project" value="UniProtKB-ARBA"/>
</dbReference>
<evidence type="ECO:0000256" key="1">
    <source>
        <dbReference type="ARBA" id="ARBA00022723"/>
    </source>
</evidence>
<dbReference type="InterPro" id="IPR002893">
    <property type="entry name" value="Znf_MYND"/>
</dbReference>
<dbReference type="PANTHER" id="PTHR46455:SF5">
    <property type="entry name" value="SET AND MYND DOMAIN CONTAINING, ARTHROPOD-SPECIFIC, MEMBER 4, ISOFORM A"/>
    <property type="match status" value="1"/>
</dbReference>
<dbReference type="KEGG" id="tpal:117643160"/>
<protein>
    <submittedName>
        <fullName evidence="8 9">Uncharacterized protein LOC117643160</fullName>
    </submittedName>
</protein>
<dbReference type="AlphaFoldDB" id="A0A6P8ZKV5"/>
<keyword evidence="1" id="KW-0479">Metal-binding</keyword>
<reference evidence="8 9" key="1">
    <citation type="submission" date="2025-04" db="UniProtKB">
        <authorList>
            <consortium name="RefSeq"/>
        </authorList>
    </citation>
    <scope>IDENTIFICATION</scope>
    <source>
        <tissue evidence="8 9">Total insect</tissue>
    </source>
</reference>
<dbReference type="GO" id="GO:0008270">
    <property type="term" value="F:zinc ion binding"/>
    <property type="evidence" value="ECO:0007669"/>
    <property type="project" value="UniProtKB-KW"/>
</dbReference>
<dbReference type="InterPro" id="IPR001214">
    <property type="entry name" value="SET_dom"/>
</dbReference>
<dbReference type="RefSeq" id="XP_034237766.1">
    <property type="nucleotide sequence ID" value="XM_034381875.1"/>
</dbReference>
<dbReference type="RefSeq" id="XP_034237764.1">
    <property type="nucleotide sequence ID" value="XM_034381873.1"/>
</dbReference>
<dbReference type="Gene3D" id="2.170.270.10">
    <property type="entry name" value="SET domain"/>
    <property type="match status" value="1"/>
</dbReference>
<accession>A0A6P8ZKV5</accession>
<feature type="domain" description="MYND-type" evidence="6">
    <location>
        <begin position="20"/>
        <end position="55"/>
    </location>
</feature>
<dbReference type="RefSeq" id="XP_034237769.1">
    <property type="nucleotide sequence ID" value="XM_034381878.1"/>
</dbReference>